<dbReference type="Proteomes" id="UP001194468">
    <property type="component" value="Unassembled WGS sequence"/>
</dbReference>
<evidence type="ECO:0000259" key="4">
    <source>
        <dbReference type="Pfam" id="PF06094"/>
    </source>
</evidence>
<dbReference type="Gene3D" id="3.10.490.10">
    <property type="entry name" value="Gamma-glutamyl cyclotransferase-like"/>
    <property type="match status" value="1"/>
</dbReference>
<dbReference type="AlphaFoldDB" id="A0AAD4BXT9"/>
<dbReference type="CDD" id="cd06661">
    <property type="entry name" value="GGCT_like"/>
    <property type="match status" value="1"/>
</dbReference>
<name>A0AAD4BXT9_BOLED</name>
<dbReference type="PANTHER" id="PTHR31544:SF2">
    <property type="entry name" value="AIG2-LIKE PROTEIN D"/>
    <property type="match status" value="1"/>
</dbReference>
<dbReference type="PANTHER" id="PTHR31544">
    <property type="entry name" value="AIG2-LIKE PROTEIN D"/>
    <property type="match status" value="1"/>
</dbReference>
<dbReference type="SUPFAM" id="SSF110857">
    <property type="entry name" value="Gamma-glutamyl cyclotransferase-like"/>
    <property type="match status" value="1"/>
</dbReference>
<evidence type="ECO:0000256" key="1">
    <source>
        <dbReference type="ARBA" id="ARBA00008861"/>
    </source>
</evidence>
<evidence type="ECO:0000256" key="3">
    <source>
        <dbReference type="ARBA" id="ARBA00030602"/>
    </source>
</evidence>
<proteinExistence type="inferred from homology"/>
<dbReference type="Pfam" id="PF06094">
    <property type="entry name" value="GGACT"/>
    <property type="match status" value="1"/>
</dbReference>
<dbReference type="InterPro" id="IPR013024">
    <property type="entry name" value="GGCT-like"/>
</dbReference>
<comment type="similarity">
    <text evidence="1">Belongs to the gamma-glutamylcyclotransferase family.</text>
</comment>
<dbReference type="InterPro" id="IPR036568">
    <property type="entry name" value="GGCT-like_sf"/>
</dbReference>
<dbReference type="GO" id="GO:0016740">
    <property type="term" value="F:transferase activity"/>
    <property type="evidence" value="ECO:0007669"/>
    <property type="project" value="UniProtKB-KW"/>
</dbReference>
<keyword evidence="6" id="KW-1185">Reference proteome</keyword>
<accession>A0AAD4BXT9</accession>
<evidence type="ECO:0000313" key="5">
    <source>
        <dbReference type="EMBL" id="KAF8442489.1"/>
    </source>
</evidence>
<gene>
    <name evidence="5" type="ORF">L210DRAFT_3644580</name>
</gene>
<protein>
    <recommendedName>
        <fullName evidence="3">Putative gamma-glutamylcyclotransferase</fullName>
    </recommendedName>
</protein>
<organism evidence="5 6">
    <name type="scientific">Boletus edulis BED1</name>
    <dbReference type="NCBI Taxonomy" id="1328754"/>
    <lineage>
        <taxon>Eukaryota</taxon>
        <taxon>Fungi</taxon>
        <taxon>Dikarya</taxon>
        <taxon>Basidiomycota</taxon>
        <taxon>Agaricomycotina</taxon>
        <taxon>Agaricomycetes</taxon>
        <taxon>Agaricomycetidae</taxon>
        <taxon>Boletales</taxon>
        <taxon>Boletineae</taxon>
        <taxon>Boletaceae</taxon>
        <taxon>Boletoideae</taxon>
        <taxon>Boletus</taxon>
    </lineage>
</organism>
<comment type="caution">
    <text evidence="5">The sequence shown here is derived from an EMBL/GenBank/DDBJ whole genome shotgun (WGS) entry which is preliminary data.</text>
</comment>
<evidence type="ECO:0000313" key="6">
    <source>
        <dbReference type="Proteomes" id="UP001194468"/>
    </source>
</evidence>
<reference evidence="5" key="2">
    <citation type="journal article" date="2020" name="Nat. Commun.">
        <title>Large-scale genome sequencing of mycorrhizal fungi provides insights into the early evolution of symbiotic traits.</title>
        <authorList>
            <person name="Miyauchi S."/>
            <person name="Kiss E."/>
            <person name="Kuo A."/>
            <person name="Drula E."/>
            <person name="Kohler A."/>
            <person name="Sanchez-Garcia M."/>
            <person name="Morin E."/>
            <person name="Andreopoulos B."/>
            <person name="Barry K.W."/>
            <person name="Bonito G."/>
            <person name="Buee M."/>
            <person name="Carver A."/>
            <person name="Chen C."/>
            <person name="Cichocki N."/>
            <person name="Clum A."/>
            <person name="Culley D."/>
            <person name="Crous P.W."/>
            <person name="Fauchery L."/>
            <person name="Girlanda M."/>
            <person name="Hayes R.D."/>
            <person name="Keri Z."/>
            <person name="LaButti K."/>
            <person name="Lipzen A."/>
            <person name="Lombard V."/>
            <person name="Magnuson J."/>
            <person name="Maillard F."/>
            <person name="Murat C."/>
            <person name="Nolan M."/>
            <person name="Ohm R.A."/>
            <person name="Pangilinan J."/>
            <person name="Pereira M.F."/>
            <person name="Perotto S."/>
            <person name="Peter M."/>
            <person name="Pfister S."/>
            <person name="Riley R."/>
            <person name="Sitrit Y."/>
            <person name="Stielow J.B."/>
            <person name="Szollosi G."/>
            <person name="Zifcakova L."/>
            <person name="Stursova M."/>
            <person name="Spatafora J.W."/>
            <person name="Tedersoo L."/>
            <person name="Vaario L.M."/>
            <person name="Yamada A."/>
            <person name="Yan M."/>
            <person name="Wang P."/>
            <person name="Xu J."/>
            <person name="Bruns T."/>
            <person name="Baldrian P."/>
            <person name="Vilgalys R."/>
            <person name="Dunand C."/>
            <person name="Henrissat B."/>
            <person name="Grigoriev I.V."/>
            <person name="Hibbett D."/>
            <person name="Nagy L.G."/>
            <person name="Martin F.M."/>
        </authorList>
    </citation>
    <scope>NUCLEOTIDE SEQUENCE</scope>
    <source>
        <strain evidence="5">BED1</strain>
    </source>
</reference>
<dbReference type="EMBL" id="WHUW01000009">
    <property type="protein sequence ID" value="KAF8442489.1"/>
    <property type="molecule type" value="Genomic_DNA"/>
</dbReference>
<keyword evidence="2" id="KW-0808">Transferase</keyword>
<dbReference type="InterPro" id="IPR045038">
    <property type="entry name" value="AIG2-like"/>
</dbReference>
<evidence type="ECO:0000256" key="2">
    <source>
        <dbReference type="ARBA" id="ARBA00022679"/>
    </source>
</evidence>
<reference evidence="5" key="1">
    <citation type="submission" date="2019-10" db="EMBL/GenBank/DDBJ databases">
        <authorList>
            <consortium name="DOE Joint Genome Institute"/>
            <person name="Kuo A."/>
            <person name="Miyauchi S."/>
            <person name="Kiss E."/>
            <person name="Drula E."/>
            <person name="Kohler A."/>
            <person name="Sanchez-Garcia M."/>
            <person name="Andreopoulos B."/>
            <person name="Barry K.W."/>
            <person name="Bonito G."/>
            <person name="Buee M."/>
            <person name="Carver A."/>
            <person name="Chen C."/>
            <person name="Cichocki N."/>
            <person name="Clum A."/>
            <person name="Culley D."/>
            <person name="Crous P.W."/>
            <person name="Fauchery L."/>
            <person name="Girlanda M."/>
            <person name="Hayes R."/>
            <person name="Keri Z."/>
            <person name="LaButti K."/>
            <person name="Lipzen A."/>
            <person name="Lombard V."/>
            <person name="Magnuson J."/>
            <person name="Maillard F."/>
            <person name="Morin E."/>
            <person name="Murat C."/>
            <person name="Nolan M."/>
            <person name="Ohm R."/>
            <person name="Pangilinan J."/>
            <person name="Pereira M."/>
            <person name="Perotto S."/>
            <person name="Peter M."/>
            <person name="Riley R."/>
            <person name="Sitrit Y."/>
            <person name="Stielow B."/>
            <person name="Szollosi G."/>
            <person name="Zifcakova L."/>
            <person name="Stursova M."/>
            <person name="Spatafora J.W."/>
            <person name="Tedersoo L."/>
            <person name="Vaario L.-M."/>
            <person name="Yamada A."/>
            <person name="Yan M."/>
            <person name="Wang P."/>
            <person name="Xu J."/>
            <person name="Bruns T."/>
            <person name="Baldrian P."/>
            <person name="Vilgalys R."/>
            <person name="Henrissat B."/>
            <person name="Grigoriev I.V."/>
            <person name="Hibbett D."/>
            <person name="Nagy L.G."/>
            <person name="Martin F.M."/>
        </authorList>
    </citation>
    <scope>NUCLEOTIDE SEQUENCE</scope>
    <source>
        <strain evidence="5">BED1</strain>
    </source>
</reference>
<feature type="domain" description="Gamma-glutamylcyclotransferase AIG2-like" evidence="4">
    <location>
        <begin position="5"/>
        <end position="111"/>
    </location>
</feature>
<dbReference type="InterPro" id="IPR009288">
    <property type="entry name" value="AIG2-like_dom"/>
</dbReference>
<sequence>MAAAFFYGTLMHPSILKRVIGHDGFDLQIRPALLLGYTRHKINGADYPGIVPYSQSRVMFSRDLEPEERSVRGSMVVGLSDKDMRLLDIFEGDEYTRELVHVHPLGPSMSSDNVEVTGVVPPIPPPNELETAIEVFTYVWCRPLSELQPKLWSFKEFIEESACKWIGAASRDREDYTEVDRRRDMEGTITVRAEA</sequence>